<dbReference type="Pfam" id="PF05270">
    <property type="entry name" value="AbfB"/>
    <property type="match status" value="1"/>
</dbReference>
<evidence type="ECO:0000313" key="4">
    <source>
        <dbReference type="Proteomes" id="UP001602058"/>
    </source>
</evidence>
<protein>
    <submittedName>
        <fullName evidence="3">AbfB domain-containing protein</fullName>
    </submittedName>
</protein>
<organism evidence="3 4">
    <name type="scientific">Streptomyces bluensis</name>
    <dbReference type="NCBI Taxonomy" id="33897"/>
    <lineage>
        <taxon>Bacteria</taxon>
        <taxon>Bacillati</taxon>
        <taxon>Actinomycetota</taxon>
        <taxon>Actinomycetes</taxon>
        <taxon>Kitasatosporales</taxon>
        <taxon>Streptomycetaceae</taxon>
        <taxon>Streptomyces</taxon>
    </lineage>
</organism>
<feature type="domain" description="Alpha-L-arabinofuranosidase B arabinose-binding" evidence="2">
    <location>
        <begin position="149"/>
        <end position="280"/>
    </location>
</feature>
<feature type="region of interest" description="Disordered" evidence="1">
    <location>
        <begin position="1"/>
        <end position="36"/>
    </location>
</feature>
<feature type="compositionally biased region" description="Low complexity" evidence="1">
    <location>
        <begin position="76"/>
        <end position="94"/>
    </location>
</feature>
<keyword evidence="4" id="KW-1185">Reference proteome</keyword>
<evidence type="ECO:0000313" key="3">
    <source>
        <dbReference type="EMBL" id="MFF4524699.1"/>
    </source>
</evidence>
<feature type="compositionally biased region" description="Low complexity" evidence="1">
    <location>
        <begin position="127"/>
        <end position="146"/>
    </location>
</feature>
<evidence type="ECO:0000259" key="2">
    <source>
        <dbReference type="Pfam" id="PF05270"/>
    </source>
</evidence>
<evidence type="ECO:0000256" key="1">
    <source>
        <dbReference type="SAM" id="MobiDB-lite"/>
    </source>
</evidence>
<dbReference type="RefSeq" id="WP_387889637.1">
    <property type="nucleotide sequence ID" value="NZ_JBIAWJ010000014.1"/>
</dbReference>
<dbReference type="EMBL" id="JBIAWJ010000014">
    <property type="protein sequence ID" value="MFF4524699.1"/>
    <property type="molecule type" value="Genomic_DNA"/>
</dbReference>
<gene>
    <name evidence="3" type="ORF">ACFY1D_25220</name>
</gene>
<comment type="caution">
    <text evidence="3">The sequence shown here is derived from an EMBL/GenBank/DDBJ whole genome shotgun (WGS) entry which is preliminary data.</text>
</comment>
<feature type="compositionally biased region" description="Basic and acidic residues" evidence="1">
    <location>
        <begin position="64"/>
        <end position="75"/>
    </location>
</feature>
<dbReference type="InterPro" id="IPR036195">
    <property type="entry name" value="AbfB_ABD_sf"/>
</dbReference>
<dbReference type="SUPFAM" id="SSF110221">
    <property type="entry name" value="AbfB domain"/>
    <property type="match status" value="1"/>
</dbReference>
<name>A0ABW6UMP4_9ACTN</name>
<proteinExistence type="predicted"/>
<sequence length="286" mass="31266">MPDEKPGFTPDNLPVPWSSPPKVWETGESPDQTRVPGTRRLWAAGALAMAVLLGSVTAIALQEPRTEASARERTARTTAAEEPIVPTVAPAAPVGKSGLSSPQATASKGPAASDSPQGGAKAEPEPSKSAAPSKKSPSSSKPSASSWKSIRAVNYPDRYWHLRSGVIQLDRVSSRSGSETREDSTFQVVSGLADSSCYSFRMEDGRYARHQNFRLRVDRNDGSQLFKQDATFCPRRSFHTDAIMLESVNYPGRFLRHKDFVLRLDPMENSRLYWSDTAFRLVDGLA</sequence>
<feature type="region of interest" description="Disordered" evidence="1">
    <location>
        <begin position="61"/>
        <end position="147"/>
    </location>
</feature>
<dbReference type="CDD" id="cd23399">
    <property type="entry name" value="beta-trefoil_ABD_ABFB"/>
    <property type="match status" value="1"/>
</dbReference>
<accession>A0ABW6UMP4</accession>
<dbReference type="InterPro" id="IPR007934">
    <property type="entry name" value="AbfB_ABD"/>
</dbReference>
<dbReference type="Proteomes" id="UP001602058">
    <property type="component" value="Unassembled WGS sequence"/>
</dbReference>
<reference evidence="3 4" key="1">
    <citation type="submission" date="2024-10" db="EMBL/GenBank/DDBJ databases">
        <title>The Natural Products Discovery Center: Release of the First 8490 Sequenced Strains for Exploring Actinobacteria Biosynthetic Diversity.</title>
        <authorList>
            <person name="Kalkreuter E."/>
            <person name="Kautsar S.A."/>
            <person name="Yang D."/>
            <person name="Bader C.D."/>
            <person name="Teijaro C.N."/>
            <person name="Fluegel L."/>
            <person name="Davis C.M."/>
            <person name="Simpson J.R."/>
            <person name="Lauterbach L."/>
            <person name="Steele A.D."/>
            <person name="Gui C."/>
            <person name="Meng S."/>
            <person name="Li G."/>
            <person name="Viehrig K."/>
            <person name="Ye F."/>
            <person name="Su P."/>
            <person name="Kiefer A.F."/>
            <person name="Nichols A."/>
            <person name="Cepeda A.J."/>
            <person name="Yan W."/>
            <person name="Fan B."/>
            <person name="Jiang Y."/>
            <person name="Adhikari A."/>
            <person name="Zheng C.-J."/>
            <person name="Schuster L."/>
            <person name="Cowan T.M."/>
            <person name="Smanski M.J."/>
            <person name="Chevrette M.G."/>
            <person name="De Carvalho L.P.S."/>
            <person name="Shen B."/>
        </authorList>
    </citation>
    <scope>NUCLEOTIDE SEQUENCE [LARGE SCALE GENOMIC DNA]</scope>
    <source>
        <strain evidence="3 4">NPDC001390</strain>
    </source>
</reference>
<dbReference type="Gene3D" id="2.80.10.50">
    <property type="match status" value="1"/>
</dbReference>